<protein>
    <submittedName>
        <fullName evidence="2">Nicotinamide-nucleotide amidohydrolase family protein</fullName>
    </submittedName>
</protein>
<dbReference type="OrthoDB" id="9801454at2"/>
<dbReference type="Gene3D" id="3.90.950.20">
    <property type="entry name" value="CinA-like"/>
    <property type="match status" value="1"/>
</dbReference>
<feature type="domain" description="CinA C-terminal" evidence="1">
    <location>
        <begin position="23"/>
        <end position="171"/>
    </location>
</feature>
<organism evidence="2 3">
    <name type="scientific">Paracoccus litorisediminis</name>
    <dbReference type="NCBI Taxonomy" id="2006130"/>
    <lineage>
        <taxon>Bacteria</taxon>
        <taxon>Pseudomonadati</taxon>
        <taxon>Pseudomonadota</taxon>
        <taxon>Alphaproteobacteria</taxon>
        <taxon>Rhodobacterales</taxon>
        <taxon>Paracoccaceae</taxon>
        <taxon>Paracoccus</taxon>
    </lineage>
</organism>
<evidence type="ECO:0000313" key="2">
    <source>
        <dbReference type="EMBL" id="MTH62583.1"/>
    </source>
</evidence>
<keyword evidence="3" id="KW-1185">Reference proteome</keyword>
<dbReference type="InterPro" id="IPR008136">
    <property type="entry name" value="CinA_C"/>
</dbReference>
<dbReference type="Pfam" id="PF02464">
    <property type="entry name" value="CinA"/>
    <property type="match status" value="1"/>
</dbReference>
<dbReference type="NCBIfam" id="TIGR00199">
    <property type="entry name" value="PncC_domain"/>
    <property type="match status" value="1"/>
</dbReference>
<sequence>MIARSKHTMRDRLSDSSELLQRAALVMLELSRRDLSIATAESCTGGDFAALLTDVEGVSHAFDSGFVAYSDDAKIRCLGIDPKLIAEHGAVSREVAVAMADGALQRSSANFAISVTGFAGPTEEGREGDVHFALAARQDWTVGRHEKFGPLGRGTIRGLCLRVLLDMIEERLSQVND</sequence>
<gene>
    <name evidence="2" type="ORF">GL300_25760</name>
</gene>
<proteinExistence type="predicted"/>
<dbReference type="EMBL" id="WMIG01000045">
    <property type="protein sequence ID" value="MTH62583.1"/>
    <property type="molecule type" value="Genomic_DNA"/>
</dbReference>
<name>A0A844HQA9_9RHOB</name>
<evidence type="ECO:0000313" key="3">
    <source>
        <dbReference type="Proteomes" id="UP000449846"/>
    </source>
</evidence>
<dbReference type="SUPFAM" id="SSF142433">
    <property type="entry name" value="CinA-like"/>
    <property type="match status" value="1"/>
</dbReference>
<dbReference type="Proteomes" id="UP000449846">
    <property type="component" value="Unassembled WGS sequence"/>
</dbReference>
<dbReference type="GO" id="GO:0016787">
    <property type="term" value="F:hydrolase activity"/>
    <property type="evidence" value="ECO:0007669"/>
    <property type="project" value="UniProtKB-KW"/>
</dbReference>
<keyword evidence="2" id="KW-0378">Hydrolase</keyword>
<dbReference type="AlphaFoldDB" id="A0A844HQA9"/>
<evidence type="ECO:0000259" key="1">
    <source>
        <dbReference type="Pfam" id="PF02464"/>
    </source>
</evidence>
<dbReference type="InterPro" id="IPR036653">
    <property type="entry name" value="CinA-like_C"/>
</dbReference>
<accession>A0A844HQA9</accession>
<comment type="caution">
    <text evidence="2">The sequence shown here is derived from an EMBL/GenBank/DDBJ whole genome shotgun (WGS) entry which is preliminary data.</text>
</comment>
<reference evidence="2 3" key="1">
    <citation type="submission" date="2019-11" db="EMBL/GenBank/DDBJ databases">
        <authorList>
            <person name="Dong K."/>
        </authorList>
    </citation>
    <scope>NUCLEOTIDE SEQUENCE [LARGE SCALE GENOMIC DNA]</scope>
    <source>
        <strain evidence="2 3">NBRC 112902</strain>
    </source>
</reference>